<evidence type="ECO:0000259" key="1">
    <source>
        <dbReference type="PROSITE" id="PS50112"/>
    </source>
</evidence>
<dbReference type="EMBL" id="FQZC01000002">
    <property type="protein sequence ID" value="SHJ16455.1"/>
    <property type="molecule type" value="Genomic_DNA"/>
</dbReference>
<dbReference type="SUPFAM" id="SSF141868">
    <property type="entry name" value="EAL domain-like"/>
    <property type="match status" value="1"/>
</dbReference>
<feature type="domain" description="EAL" evidence="3">
    <location>
        <begin position="308"/>
        <end position="557"/>
    </location>
</feature>
<dbReference type="SMART" id="SM00267">
    <property type="entry name" value="GGDEF"/>
    <property type="match status" value="1"/>
</dbReference>
<dbReference type="SMART" id="SM00052">
    <property type="entry name" value="EAL"/>
    <property type="match status" value="1"/>
</dbReference>
<reference evidence="5 6" key="1">
    <citation type="submission" date="2016-11" db="EMBL/GenBank/DDBJ databases">
        <authorList>
            <person name="Varghese N."/>
            <person name="Submissions S."/>
        </authorList>
    </citation>
    <scope>NUCLEOTIDE SEQUENCE [LARGE SCALE GENOMIC DNA]</scope>
    <source>
        <strain evidence="5 6">DSM 21988</strain>
    </source>
</reference>
<name>A0ABY1IH12_9HYPH</name>
<evidence type="ECO:0000259" key="2">
    <source>
        <dbReference type="PROSITE" id="PS50113"/>
    </source>
</evidence>
<dbReference type="PROSITE" id="PS50112">
    <property type="entry name" value="PAS"/>
    <property type="match status" value="1"/>
</dbReference>
<dbReference type="CDD" id="cd00130">
    <property type="entry name" value="PAS"/>
    <property type="match status" value="1"/>
</dbReference>
<sequence length="557" mass="61610">MDRTGITDDLMYRLLLSSVKDYAIYLLDEDGFILNWNAGAEHIKGYSADEIVGKNYSCFFSDDDRRRGVPWDNLETAKRLGHFADEGWRYRKDQSAFWASVVIDPVYDLAGSLLGFAKVTRDLTEQQEANRRFEHQARHDSLTGIYNRRGIREKLEEQLPQVAYGSRIAVHYLDLDRFKAVNDNLGHEGGDEVLKSATRRFQAVLGQNGVLGRLGGDEFIALQFGSPTLDAIKLTANALVAAMEEPVLVAGKLAKVGVSVGTAIAPFHGYDIDLILRRADLALYQAKRDGRSCVRQYSDEMDMLARARTVLELDVREAVDRRLFYLDYQPIINAVDGEVAGYEALLRWRTATGQMVPPSVFIPVVEDLGLIFALGEWVLRSACSEAMRWSHNIYVSVNVSAAQLTDPTFVGIVDEILSDTGLAPERLELEITESMVLDNVVIAEGILRTLRNHGIGIALDDFGTGFSSLSLVKKLPLTRIKIDKSFVDQIGDDGKSTAVIDAVLALCDGYGLSTTAEGVENSNQQYILTAKGCDSLQGYLFGKPGPVDHERVDALAD</sequence>
<evidence type="ECO:0000313" key="6">
    <source>
        <dbReference type="Proteomes" id="UP000184290"/>
    </source>
</evidence>
<gene>
    <name evidence="5" type="ORF">SAMN02745911_1878</name>
</gene>
<dbReference type="RefSeq" id="WP_060604170.1">
    <property type="nucleotide sequence ID" value="NZ_FQZC01000002.1"/>
</dbReference>
<dbReference type="PROSITE" id="PS50113">
    <property type="entry name" value="PAC"/>
    <property type="match status" value="1"/>
</dbReference>
<dbReference type="InterPro" id="IPR000700">
    <property type="entry name" value="PAS-assoc_C"/>
</dbReference>
<evidence type="ECO:0000259" key="4">
    <source>
        <dbReference type="PROSITE" id="PS50887"/>
    </source>
</evidence>
<dbReference type="InterPro" id="IPR001633">
    <property type="entry name" value="EAL_dom"/>
</dbReference>
<dbReference type="Pfam" id="PF00990">
    <property type="entry name" value="GGDEF"/>
    <property type="match status" value="1"/>
</dbReference>
<evidence type="ECO:0000259" key="3">
    <source>
        <dbReference type="PROSITE" id="PS50883"/>
    </source>
</evidence>
<dbReference type="NCBIfam" id="TIGR00254">
    <property type="entry name" value="GGDEF"/>
    <property type="match status" value="1"/>
</dbReference>
<dbReference type="SUPFAM" id="SSF55073">
    <property type="entry name" value="Nucleotide cyclase"/>
    <property type="match status" value="1"/>
</dbReference>
<dbReference type="Gene3D" id="3.30.70.270">
    <property type="match status" value="1"/>
</dbReference>
<dbReference type="InterPro" id="IPR000014">
    <property type="entry name" value="PAS"/>
</dbReference>
<keyword evidence="6" id="KW-1185">Reference proteome</keyword>
<dbReference type="CDD" id="cd01949">
    <property type="entry name" value="GGDEF"/>
    <property type="match status" value="1"/>
</dbReference>
<dbReference type="SUPFAM" id="SSF55785">
    <property type="entry name" value="PYP-like sensor domain (PAS domain)"/>
    <property type="match status" value="1"/>
</dbReference>
<dbReference type="PROSITE" id="PS50883">
    <property type="entry name" value="EAL"/>
    <property type="match status" value="1"/>
</dbReference>
<dbReference type="CDD" id="cd01948">
    <property type="entry name" value="EAL"/>
    <property type="match status" value="1"/>
</dbReference>
<feature type="domain" description="PAS" evidence="1">
    <location>
        <begin position="24"/>
        <end position="65"/>
    </location>
</feature>
<dbReference type="Gene3D" id="3.30.450.20">
    <property type="entry name" value="PAS domain"/>
    <property type="match status" value="1"/>
</dbReference>
<protein>
    <submittedName>
        <fullName evidence="5">PAS domain S-box-containing protein/diguanylate cyclase (GGDEF) domain-containing protein</fullName>
    </submittedName>
</protein>
<dbReference type="InterPro" id="IPR052155">
    <property type="entry name" value="Biofilm_reg_signaling"/>
</dbReference>
<proteinExistence type="predicted"/>
<dbReference type="PANTHER" id="PTHR44757:SF2">
    <property type="entry name" value="BIOFILM ARCHITECTURE MAINTENANCE PROTEIN MBAA"/>
    <property type="match status" value="1"/>
</dbReference>
<dbReference type="InterPro" id="IPR029787">
    <property type="entry name" value="Nucleotide_cyclase"/>
</dbReference>
<organism evidence="5 6">
    <name type="scientific">Aureimonas altamirensis DSM 21988</name>
    <dbReference type="NCBI Taxonomy" id="1121026"/>
    <lineage>
        <taxon>Bacteria</taxon>
        <taxon>Pseudomonadati</taxon>
        <taxon>Pseudomonadota</taxon>
        <taxon>Alphaproteobacteria</taxon>
        <taxon>Hyphomicrobiales</taxon>
        <taxon>Aurantimonadaceae</taxon>
        <taxon>Aureimonas</taxon>
    </lineage>
</organism>
<dbReference type="Gene3D" id="3.20.20.450">
    <property type="entry name" value="EAL domain"/>
    <property type="match status" value="1"/>
</dbReference>
<dbReference type="Proteomes" id="UP000184290">
    <property type="component" value="Unassembled WGS sequence"/>
</dbReference>
<evidence type="ECO:0000313" key="5">
    <source>
        <dbReference type="EMBL" id="SHJ16455.1"/>
    </source>
</evidence>
<dbReference type="InterPro" id="IPR035965">
    <property type="entry name" value="PAS-like_dom_sf"/>
</dbReference>
<dbReference type="PROSITE" id="PS50887">
    <property type="entry name" value="GGDEF"/>
    <property type="match status" value="1"/>
</dbReference>
<dbReference type="PANTHER" id="PTHR44757">
    <property type="entry name" value="DIGUANYLATE CYCLASE DGCP"/>
    <property type="match status" value="1"/>
</dbReference>
<accession>A0ABY1IH12</accession>
<feature type="domain" description="GGDEF" evidence="4">
    <location>
        <begin position="166"/>
        <end position="299"/>
    </location>
</feature>
<dbReference type="NCBIfam" id="TIGR00229">
    <property type="entry name" value="sensory_box"/>
    <property type="match status" value="1"/>
</dbReference>
<dbReference type="InterPro" id="IPR000160">
    <property type="entry name" value="GGDEF_dom"/>
</dbReference>
<feature type="domain" description="PAC" evidence="2">
    <location>
        <begin position="83"/>
        <end position="135"/>
    </location>
</feature>
<dbReference type="InterPro" id="IPR043128">
    <property type="entry name" value="Rev_trsase/Diguanyl_cyclase"/>
</dbReference>
<comment type="caution">
    <text evidence="5">The sequence shown here is derived from an EMBL/GenBank/DDBJ whole genome shotgun (WGS) entry which is preliminary data.</text>
</comment>
<dbReference type="Pfam" id="PF13426">
    <property type="entry name" value="PAS_9"/>
    <property type="match status" value="1"/>
</dbReference>
<dbReference type="Pfam" id="PF00563">
    <property type="entry name" value="EAL"/>
    <property type="match status" value="1"/>
</dbReference>
<dbReference type="InterPro" id="IPR035919">
    <property type="entry name" value="EAL_sf"/>
</dbReference>